<name>A0A0G1UJR9_9BACT</name>
<proteinExistence type="predicted"/>
<gene>
    <name evidence="1" type="ORF">UY22_C0014G0021</name>
</gene>
<comment type="caution">
    <text evidence="1">The sequence shown here is derived from an EMBL/GenBank/DDBJ whole genome shotgun (WGS) entry which is preliminary data.</text>
</comment>
<evidence type="ECO:0000313" key="2">
    <source>
        <dbReference type="Proteomes" id="UP000034877"/>
    </source>
</evidence>
<dbReference type="AlphaFoldDB" id="A0A0G1UJR9"/>
<organism evidence="1 2">
    <name type="scientific">Candidatus Amesbacteria bacterium GW2011_GWC1_48_10</name>
    <dbReference type="NCBI Taxonomy" id="1618365"/>
    <lineage>
        <taxon>Bacteria</taxon>
        <taxon>Candidatus Amesiibacteriota</taxon>
    </lineage>
</organism>
<evidence type="ECO:0000313" key="1">
    <source>
        <dbReference type="EMBL" id="KKU94397.1"/>
    </source>
</evidence>
<accession>A0A0G1UJR9</accession>
<protein>
    <submittedName>
        <fullName evidence="1">Uncharacterized protein</fullName>
    </submittedName>
</protein>
<dbReference type="EMBL" id="LCPE01000014">
    <property type="protein sequence ID" value="KKU94397.1"/>
    <property type="molecule type" value="Genomic_DNA"/>
</dbReference>
<dbReference type="Proteomes" id="UP000034877">
    <property type="component" value="Unassembled WGS sequence"/>
</dbReference>
<sequence>MVSECSWDAEDIKLGYGKNGGGTAWVAETGVPDGKID</sequence>
<reference evidence="1 2" key="1">
    <citation type="journal article" date="2015" name="Nature">
        <title>rRNA introns, odd ribosomes, and small enigmatic genomes across a large radiation of phyla.</title>
        <authorList>
            <person name="Brown C.T."/>
            <person name="Hug L.A."/>
            <person name="Thomas B.C."/>
            <person name="Sharon I."/>
            <person name="Castelle C.J."/>
            <person name="Singh A."/>
            <person name="Wilkins M.J."/>
            <person name="Williams K.H."/>
            <person name="Banfield J.F."/>
        </authorList>
    </citation>
    <scope>NUCLEOTIDE SEQUENCE [LARGE SCALE GENOMIC DNA]</scope>
</reference>